<evidence type="ECO:0000313" key="2">
    <source>
        <dbReference type="Proteomes" id="UP000236161"/>
    </source>
</evidence>
<sequence>MKKGSLKGLYNVFFGKKKEEKKRAPQLGLCYNESEEIFSSFLMPPPSLCGELFSGICSW</sequence>
<proteinExistence type="predicted"/>
<accession>A0A2H9ZVL5</accession>
<organism evidence="1 2">
    <name type="scientific">Apostasia shenzhenica</name>
    <dbReference type="NCBI Taxonomy" id="1088818"/>
    <lineage>
        <taxon>Eukaryota</taxon>
        <taxon>Viridiplantae</taxon>
        <taxon>Streptophyta</taxon>
        <taxon>Embryophyta</taxon>
        <taxon>Tracheophyta</taxon>
        <taxon>Spermatophyta</taxon>
        <taxon>Magnoliopsida</taxon>
        <taxon>Liliopsida</taxon>
        <taxon>Asparagales</taxon>
        <taxon>Orchidaceae</taxon>
        <taxon>Apostasioideae</taxon>
        <taxon>Apostasia</taxon>
    </lineage>
</organism>
<evidence type="ECO:0000313" key="1">
    <source>
        <dbReference type="EMBL" id="PKA47351.1"/>
    </source>
</evidence>
<name>A0A2H9ZVL5_9ASPA</name>
<keyword evidence="2" id="KW-1185">Reference proteome</keyword>
<dbReference type="AlphaFoldDB" id="A0A2H9ZVL5"/>
<protein>
    <submittedName>
        <fullName evidence="1">Uncharacterized protein</fullName>
    </submittedName>
</protein>
<reference evidence="1 2" key="1">
    <citation type="journal article" date="2017" name="Nature">
        <title>The Apostasia genome and the evolution of orchids.</title>
        <authorList>
            <person name="Zhang G.Q."/>
            <person name="Liu K.W."/>
            <person name="Li Z."/>
            <person name="Lohaus R."/>
            <person name="Hsiao Y.Y."/>
            <person name="Niu S.C."/>
            <person name="Wang J.Y."/>
            <person name="Lin Y.C."/>
            <person name="Xu Q."/>
            <person name="Chen L.J."/>
            <person name="Yoshida K."/>
            <person name="Fujiwara S."/>
            <person name="Wang Z.W."/>
            <person name="Zhang Y.Q."/>
            <person name="Mitsuda N."/>
            <person name="Wang M."/>
            <person name="Liu G.H."/>
            <person name="Pecoraro L."/>
            <person name="Huang H.X."/>
            <person name="Xiao X.J."/>
            <person name="Lin M."/>
            <person name="Wu X.Y."/>
            <person name="Wu W.L."/>
            <person name="Chen Y.Y."/>
            <person name="Chang S.B."/>
            <person name="Sakamoto S."/>
            <person name="Ohme-Takagi M."/>
            <person name="Yagi M."/>
            <person name="Zeng S.J."/>
            <person name="Shen C.Y."/>
            <person name="Yeh C.M."/>
            <person name="Luo Y.B."/>
            <person name="Tsai W.C."/>
            <person name="Van de Peer Y."/>
            <person name="Liu Z.J."/>
        </authorList>
    </citation>
    <scope>NUCLEOTIDE SEQUENCE [LARGE SCALE GENOMIC DNA]</scope>
    <source>
        <strain evidence="2">cv. Shenzhen</strain>
        <tissue evidence="1">Stem</tissue>
    </source>
</reference>
<dbReference type="EMBL" id="KZ453531">
    <property type="protein sequence ID" value="PKA47351.1"/>
    <property type="molecule type" value="Genomic_DNA"/>
</dbReference>
<dbReference type="Proteomes" id="UP000236161">
    <property type="component" value="Unassembled WGS sequence"/>
</dbReference>
<gene>
    <name evidence="1" type="ORF">AXF42_Ash017296</name>
</gene>